<dbReference type="GO" id="GO:0071949">
    <property type="term" value="F:FAD binding"/>
    <property type="evidence" value="ECO:0007669"/>
    <property type="project" value="InterPro"/>
</dbReference>
<feature type="region of interest" description="Reductase" evidence="15">
    <location>
        <begin position="149"/>
        <end position="408"/>
    </location>
</feature>
<evidence type="ECO:0000256" key="3">
    <source>
        <dbReference type="ARBA" id="ARBA00022448"/>
    </source>
</evidence>
<dbReference type="PROSITE" id="PS51384">
    <property type="entry name" value="FAD_FR"/>
    <property type="match status" value="1"/>
</dbReference>
<feature type="active site" description="Charge relay system" evidence="15">
    <location>
        <position position="137"/>
    </location>
</feature>
<accession>A0A150LG93</accession>
<comment type="catalytic activity">
    <reaction evidence="13 15">
        <text>2 nitric oxide + NADH + 2 O2 = 2 nitrate + NAD(+) + H(+)</text>
        <dbReference type="Rhea" id="RHEA:19469"/>
        <dbReference type="ChEBI" id="CHEBI:15378"/>
        <dbReference type="ChEBI" id="CHEBI:15379"/>
        <dbReference type="ChEBI" id="CHEBI:16480"/>
        <dbReference type="ChEBI" id="CHEBI:17632"/>
        <dbReference type="ChEBI" id="CHEBI:57540"/>
        <dbReference type="ChEBI" id="CHEBI:57945"/>
        <dbReference type="EC" id="1.14.12.17"/>
    </reaction>
</comment>
<dbReference type="InterPro" id="IPR012292">
    <property type="entry name" value="Globin/Proto"/>
</dbReference>
<evidence type="ECO:0000313" key="18">
    <source>
        <dbReference type="EMBL" id="KYD11255.1"/>
    </source>
</evidence>
<feature type="domain" description="FAD-binding FR-type" evidence="17">
    <location>
        <begin position="152"/>
        <end position="261"/>
    </location>
</feature>
<comment type="domain">
    <text evidence="15">Consists of two distinct domains; an N-terminal heme-containing oxygen-binding domain and a C-terminal reductase domain with binding sites for FAD and NAD(P)H.</text>
</comment>
<evidence type="ECO:0000256" key="13">
    <source>
        <dbReference type="ARBA" id="ARBA00048649"/>
    </source>
</evidence>
<evidence type="ECO:0000256" key="2">
    <source>
        <dbReference type="ARBA" id="ARBA00008414"/>
    </source>
</evidence>
<dbReference type="HAMAP" id="MF_01252">
    <property type="entry name" value="Hmp"/>
    <property type="match status" value="1"/>
</dbReference>
<dbReference type="InterPro" id="IPR001433">
    <property type="entry name" value="OxRdtase_FAD/NAD-bd"/>
</dbReference>
<evidence type="ECO:0000256" key="6">
    <source>
        <dbReference type="ARBA" id="ARBA00022630"/>
    </source>
</evidence>
<dbReference type="Gene3D" id="3.40.50.80">
    <property type="entry name" value="Nucleotide-binding domain of ferredoxin-NADP reductase (FNR) module"/>
    <property type="match status" value="1"/>
</dbReference>
<feature type="binding site" evidence="15">
    <location>
        <begin position="391"/>
        <end position="394"/>
    </location>
    <ligand>
        <name>FAD</name>
        <dbReference type="ChEBI" id="CHEBI:57692"/>
    </ligand>
</feature>
<dbReference type="InterPro" id="IPR039261">
    <property type="entry name" value="FNR_nucleotide-bd"/>
</dbReference>
<keyword evidence="6 15" id="KW-0285">Flavoprotein</keyword>
<dbReference type="Proteomes" id="UP000075666">
    <property type="component" value="Unassembled WGS sequence"/>
</dbReference>
<dbReference type="SUPFAM" id="SSF52343">
    <property type="entry name" value="Ferredoxin reductase-like, C-terminal NADP-linked domain"/>
    <property type="match status" value="1"/>
</dbReference>
<comment type="caution">
    <text evidence="18">The sequence shown here is derived from an EMBL/GenBank/DDBJ whole genome shotgun (WGS) entry which is preliminary data.</text>
</comment>
<evidence type="ECO:0000256" key="15">
    <source>
        <dbReference type="HAMAP-Rule" id="MF_01252"/>
    </source>
</evidence>
<dbReference type="STRING" id="46224.B4102_2220"/>
<keyword evidence="18" id="KW-0223">Dioxygenase</keyword>
<evidence type="ECO:0000256" key="8">
    <source>
        <dbReference type="ARBA" id="ARBA00022827"/>
    </source>
</evidence>
<feature type="active site" description="Charge relay system" evidence="15">
    <location>
        <position position="95"/>
    </location>
</feature>
<evidence type="ECO:0000256" key="14">
    <source>
        <dbReference type="ARBA" id="ARBA00049433"/>
    </source>
</evidence>
<keyword evidence="5 15" id="KW-0561">Oxygen transport</keyword>
<dbReference type="SUPFAM" id="SSF63380">
    <property type="entry name" value="Riboflavin synthase domain-like"/>
    <property type="match status" value="1"/>
</dbReference>
<feature type="binding site" evidence="15">
    <location>
        <position position="190"/>
    </location>
    <ligand>
        <name>FAD</name>
        <dbReference type="ChEBI" id="CHEBI:57692"/>
    </ligand>
</feature>
<dbReference type="InterPro" id="IPR023950">
    <property type="entry name" value="Hmp"/>
</dbReference>
<evidence type="ECO:0000259" key="17">
    <source>
        <dbReference type="PROSITE" id="PS51384"/>
    </source>
</evidence>
<feature type="binding site" evidence="15">
    <location>
        <begin position="274"/>
        <end position="279"/>
    </location>
    <ligand>
        <name>NADP(+)</name>
        <dbReference type="ChEBI" id="CHEBI:58349"/>
    </ligand>
</feature>
<keyword evidence="15" id="KW-0216">Detoxification</keyword>
<dbReference type="GO" id="GO:0046872">
    <property type="term" value="F:metal ion binding"/>
    <property type="evidence" value="ECO:0007669"/>
    <property type="project" value="UniProtKB-KW"/>
</dbReference>
<evidence type="ECO:0000256" key="5">
    <source>
        <dbReference type="ARBA" id="ARBA00022621"/>
    </source>
</evidence>
<dbReference type="PATRIC" id="fig|46224.3.peg.17"/>
<comment type="similarity">
    <text evidence="2 15">Belongs to the globin family. Two-domain flavohemoproteins subfamily.</text>
</comment>
<dbReference type="PROSITE" id="PS01033">
    <property type="entry name" value="GLOBIN"/>
    <property type="match status" value="1"/>
</dbReference>
<dbReference type="GO" id="GO:0020037">
    <property type="term" value="F:heme binding"/>
    <property type="evidence" value="ECO:0007669"/>
    <property type="project" value="InterPro"/>
</dbReference>
<dbReference type="InterPro" id="IPR001709">
    <property type="entry name" value="Flavoprot_Pyr_Nucl_cyt_Rdtase"/>
</dbReference>
<evidence type="ECO:0000259" key="16">
    <source>
        <dbReference type="PROSITE" id="PS01033"/>
    </source>
</evidence>
<dbReference type="GO" id="GO:0019825">
    <property type="term" value="F:oxygen binding"/>
    <property type="evidence" value="ECO:0007669"/>
    <property type="project" value="InterPro"/>
</dbReference>
<keyword evidence="8 15" id="KW-0274">FAD</keyword>
<dbReference type="InterPro" id="IPR000971">
    <property type="entry name" value="Globin"/>
</dbReference>
<keyword evidence="11 15" id="KW-0408">Iron</keyword>
<dbReference type="PANTHER" id="PTHR43396:SF3">
    <property type="entry name" value="FLAVOHEMOPROTEIN"/>
    <property type="match status" value="1"/>
</dbReference>
<dbReference type="NCBIfam" id="NF009805">
    <property type="entry name" value="PRK13289.1"/>
    <property type="match status" value="1"/>
</dbReference>
<dbReference type="AlphaFoldDB" id="A0A150LG93"/>
<gene>
    <name evidence="15" type="primary">hmp</name>
    <name evidence="18" type="ORF">B4102_2220</name>
</gene>
<dbReference type="GO" id="GO:0046210">
    <property type="term" value="P:nitric oxide catabolic process"/>
    <property type="evidence" value="ECO:0007669"/>
    <property type="project" value="TreeGrafter"/>
</dbReference>
<dbReference type="PRINTS" id="PR00371">
    <property type="entry name" value="FPNCR"/>
</dbReference>
<dbReference type="EMBL" id="LQYN01000008">
    <property type="protein sequence ID" value="KYD11255.1"/>
    <property type="molecule type" value="Genomic_DNA"/>
</dbReference>
<evidence type="ECO:0000256" key="1">
    <source>
        <dbReference type="ARBA" id="ARBA00006401"/>
    </source>
</evidence>
<feature type="binding site" evidence="15">
    <location>
        <begin position="206"/>
        <end position="209"/>
    </location>
    <ligand>
        <name>FAD</name>
        <dbReference type="ChEBI" id="CHEBI:57692"/>
    </ligand>
</feature>
<dbReference type="CDD" id="cd06184">
    <property type="entry name" value="flavohem_like_fad_nad_binding"/>
    <property type="match status" value="1"/>
</dbReference>
<reference evidence="18 19" key="1">
    <citation type="submission" date="2016-01" db="EMBL/GenBank/DDBJ databases">
        <title>Genome Sequences of Twelve Sporeforming Bacillus Species Isolated from Foods.</title>
        <authorList>
            <person name="Berendsen E.M."/>
            <person name="Wells-Bennik M.H."/>
            <person name="Krawcyk A.O."/>
            <person name="De Jong A."/>
            <person name="Holsappel S."/>
            <person name="Eijlander R.T."/>
            <person name="Kuipers O.P."/>
        </authorList>
    </citation>
    <scope>NUCLEOTIDE SEQUENCE [LARGE SCALE GENOMIC DNA]</scope>
    <source>
        <strain evidence="18 19">B4102</strain>
    </source>
</reference>
<name>A0A150LG93_9BACI</name>
<dbReference type="InterPro" id="IPR008333">
    <property type="entry name" value="Cbr1-like_FAD-bd_dom"/>
</dbReference>
<keyword evidence="12 15" id="KW-0520">NAD</keyword>
<keyword evidence="4 15" id="KW-0349">Heme</keyword>
<comment type="cofactor">
    <cofactor evidence="15">
        <name>FAD</name>
        <dbReference type="ChEBI" id="CHEBI:57692"/>
    </cofactor>
    <text evidence="15">Binds 1 FAD per subunit.</text>
</comment>
<dbReference type="Pfam" id="PF00175">
    <property type="entry name" value="NAD_binding_1"/>
    <property type="match status" value="1"/>
</dbReference>
<dbReference type="CDD" id="cd14777">
    <property type="entry name" value="Yhb1-globin-like"/>
    <property type="match status" value="1"/>
</dbReference>
<dbReference type="EC" id="1.14.12.17" evidence="15"/>
<evidence type="ECO:0000256" key="7">
    <source>
        <dbReference type="ARBA" id="ARBA00022723"/>
    </source>
</evidence>
<comment type="catalytic activity">
    <reaction evidence="14 15">
        <text>2 nitric oxide + NADPH + 2 O2 = 2 nitrate + NADP(+) + H(+)</text>
        <dbReference type="Rhea" id="RHEA:19465"/>
        <dbReference type="ChEBI" id="CHEBI:15378"/>
        <dbReference type="ChEBI" id="CHEBI:15379"/>
        <dbReference type="ChEBI" id="CHEBI:16480"/>
        <dbReference type="ChEBI" id="CHEBI:17632"/>
        <dbReference type="ChEBI" id="CHEBI:57783"/>
        <dbReference type="ChEBI" id="CHEBI:58349"/>
        <dbReference type="EC" id="1.14.12.17"/>
    </reaction>
</comment>
<proteinExistence type="inferred from homology"/>
<dbReference type="OrthoDB" id="9801223at2"/>
<dbReference type="GO" id="GO:0009636">
    <property type="term" value="P:response to toxic substance"/>
    <property type="evidence" value="ECO:0007669"/>
    <property type="project" value="UniProtKB-KW"/>
</dbReference>
<dbReference type="FunFam" id="1.10.490.10:FF:000003">
    <property type="entry name" value="Flavohemoprotein"/>
    <property type="match status" value="1"/>
</dbReference>
<dbReference type="PRINTS" id="PR00410">
    <property type="entry name" value="PHEHYDRXLASE"/>
</dbReference>
<evidence type="ECO:0000256" key="4">
    <source>
        <dbReference type="ARBA" id="ARBA00022617"/>
    </source>
</evidence>
<dbReference type="PANTHER" id="PTHR43396">
    <property type="entry name" value="FLAVOHEMOPROTEIN"/>
    <property type="match status" value="1"/>
</dbReference>
<keyword evidence="19" id="KW-1185">Reference proteome</keyword>
<comment type="function">
    <text evidence="15">Is involved in NO detoxification in an aerobic process, termed nitric oxide dioxygenase (NOD) reaction that utilizes O(2) and NAD(P)H to convert NO to nitrate, which protects the bacterium from various noxious nitrogen compounds. Therefore, plays a central role in the inducible response to nitrosative stress.</text>
</comment>
<dbReference type="SUPFAM" id="SSF46458">
    <property type="entry name" value="Globin-like"/>
    <property type="match status" value="1"/>
</dbReference>
<dbReference type="InterPro" id="IPR017938">
    <property type="entry name" value="Riboflavin_synthase-like_b-brl"/>
</dbReference>
<comment type="cofactor">
    <cofactor evidence="15">
        <name>heme b</name>
        <dbReference type="ChEBI" id="CHEBI:60344"/>
    </cofactor>
    <text evidence="15">Binds 1 heme b (iron(II)-protoporphyrin IX) group per subunit.</text>
</comment>
<organism evidence="18 19">
    <name type="scientific">Heyndrickxia sporothermodurans</name>
    <dbReference type="NCBI Taxonomy" id="46224"/>
    <lineage>
        <taxon>Bacteria</taxon>
        <taxon>Bacillati</taxon>
        <taxon>Bacillota</taxon>
        <taxon>Bacilli</taxon>
        <taxon>Bacillales</taxon>
        <taxon>Bacillaceae</taxon>
        <taxon>Heyndrickxia</taxon>
    </lineage>
</organism>
<keyword evidence="10 15" id="KW-0560">Oxidoreductase</keyword>
<feature type="domain" description="Globin" evidence="16">
    <location>
        <begin position="1"/>
        <end position="138"/>
    </location>
</feature>
<feature type="site" description="Influences the redox potential of the prosthetic heme and FAD groups" evidence="15">
    <location>
        <position position="84"/>
    </location>
</feature>
<feature type="site" description="Involved in heme-bound ligand stabilization and O-O bond activation" evidence="15">
    <location>
        <position position="29"/>
    </location>
</feature>
<dbReference type="GO" id="GO:0071500">
    <property type="term" value="P:cellular response to nitrosative stress"/>
    <property type="evidence" value="ECO:0007669"/>
    <property type="project" value="TreeGrafter"/>
</dbReference>
<evidence type="ECO:0000256" key="9">
    <source>
        <dbReference type="ARBA" id="ARBA00022857"/>
    </source>
</evidence>
<sequence>MLSQKTIDIVKSTAPILETEGTKITTCFYKMMFEAHPELLNIFNHVNQKQGRQQTALANTVYAAAKYIDQLEVIVPVVTQIAHKHRGLGIKPEHYPIVGEFLLKAIKEVLGDAATDEIINAWAEAYGVIAQAFIDVEKGMYDAAANQENGWVDFKDFTVVKKEQESNVITSFYLQPKDGSGVTTYEPGQYLTIRVKIPGEEYTLNRQYSLSCAPGHDYYRISVKKEKDFDPNGKVSNYLHDHVNEGDTVEVSAPSGIFTLNMEETAPIALISGGVGLTPMMSMLETLADTGSKREIYFIHAARNEEFHAFKDDVEEITARLENGHAYYGYEKPLNANGDHHFEGYLSKSFLENIINEETITYICGPVPFLKNAVRILTELGVKDENIRYEFFGPAMDLKAEEKETVKA</sequence>
<dbReference type="Pfam" id="PF00042">
    <property type="entry name" value="Globin"/>
    <property type="match status" value="1"/>
</dbReference>
<evidence type="ECO:0000256" key="11">
    <source>
        <dbReference type="ARBA" id="ARBA00023004"/>
    </source>
</evidence>
<evidence type="ECO:0000313" key="19">
    <source>
        <dbReference type="Proteomes" id="UP000075666"/>
    </source>
</evidence>
<dbReference type="FunFam" id="2.40.30.10:FF:000034">
    <property type="entry name" value="Flavohemoprotein"/>
    <property type="match status" value="1"/>
</dbReference>
<keyword evidence="9 15" id="KW-0521">NADP</keyword>
<evidence type="ECO:0000256" key="12">
    <source>
        <dbReference type="ARBA" id="ARBA00023027"/>
    </source>
</evidence>
<keyword evidence="7 15" id="KW-0479">Metal-binding</keyword>
<dbReference type="FunFam" id="3.40.50.80:FF:000010">
    <property type="entry name" value="Flavohemoprotein"/>
    <property type="match status" value="1"/>
</dbReference>
<feature type="site" description="Influences the redox potential of the prosthetic heme and FAD groups" evidence="15">
    <location>
        <position position="390"/>
    </location>
</feature>
<dbReference type="GO" id="GO:0005344">
    <property type="term" value="F:oxygen carrier activity"/>
    <property type="evidence" value="ECO:0007669"/>
    <property type="project" value="UniProtKB-UniRule"/>
</dbReference>
<feature type="binding site" description="proximal binding residue" evidence="15">
    <location>
        <position position="85"/>
    </location>
    <ligand>
        <name>heme b</name>
        <dbReference type="ChEBI" id="CHEBI:60344"/>
    </ligand>
    <ligandPart>
        <name>Fe</name>
        <dbReference type="ChEBI" id="CHEBI:18248"/>
    </ligandPart>
</feature>
<dbReference type="Gene3D" id="1.10.490.10">
    <property type="entry name" value="Globins"/>
    <property type="match status" value="1"/>
</dbReference>
<dbReference type="GO" id="GO:0008941">
    <property type="term" value="F:nitric oxide dioxygenase NAD(P)H activity"/>
    <property type="evidence" value="ECO:0007669"/>
    <property type="project" value="UniProtKB-UniRule"/>
</dbReference>
<evidence type="ECO:0000256" key="10">
    <source>
        <dbReference type="ARBA" id="ARBA00023002"/>
    </source>
</evidence>
<dbReference type="Pfam" id="PF00970">
    <property type="entry name" value="FAD_binding_6"/>
    <property type="match status" value="1"/>
</dbReference>
<dbReference type="Gene3D" id="2.40.30.10">
    <property type="entry name" value="Translation factors"/>
    <property type="match status" value="1"/>
</dbReference>
<dbReference type="RefSeq" id="WP_066226507.1">
    <property type="nucleotide sequence ID" value="NZ_JARMSX010000009.1"/>
</dbReference>
<protein>
    <recommendedName>
        <fullName evidence="15">Flavohemoprotein</fullName>
    </recommendedName>
    <alternativeName>
        <fullName evidence="15">Flavohemoglobin</fullName>
    </alternativeName>
    <alternativeName>
        <fullName evidence="15">Hemoglobin-like protein</fullName>
    </alternativeName>
    <alternativeName>
        <fullName evidence="15">Nitric oxide dioxygenase</fullName>
        <shortName evidence="15">NO oxygenase</shortName>
        <shortName evidence="15">NOD</shortName>
        <ecNumber evidence="15">1.14.12.17</ecNumber>
    </alternativeName>
</protein>
<comment type="similarity">
    <text evidence="1 15">In the C-terminal section; belongs to the flavoprotein pyridine nucleotide cytochrome reductase family.</text>
</comment>
<dbReference type="InterPro" id="IPR017927">
    <property type="entry name" value="FAD-bd_FR_type"/>
</dbReference>
<dbReference type="InterPro" id="IPR009050">
    <property type="entry name" value="Globin-like_sf"/>
</dbReference>
<keyword evidence="3 15" id="KW-0813">Transport</keyword>